<feature type="region of interest" description="Disordered" evidence="1">
    <location>
        <begin position="91"/>
        <end position="125"/>
    </location>
</feature>
<sequence length="125" mass="14177">MEKAKTRKIKKWDEVNGETEIEISDGIVYAPDETAGAGPSISRNPMRGIEDMVEQNDNNFDGIINNVKSEADTVRLELSDDDKKSVLGKLKEQSKHIKQPKSMPESIPESKPFKELCPYRGNREW</sequence>
<name>V2Y0B1_9FIRM</name>
<dbReference type="STRING" id="592026.GCWU0000282_002543"/>
<comment type="caution">
    <text evidence="2">The sequence shown here is derived from an EMBL/GenBank/DDBJ whole genome shotgun (WGS) entry which is preliminary data.</text>
</comment>
<evidence type="ECO:0000313" key="3">
    <source>
        <dbReference type="Proteomes" id="UP000018227"/>
    </source>
</evidence>
<reference evidence="2 3" key="1">
    <citation type="submission" date="2013-06" db="EMBL/GenBank/DDBJ databases">
        <authorList>
            <person name="Weinstock G."/>
            <person name="Sodergren E."/>
            <person name="Clifton S."/>
            <person name="Fulton L."/>
            <person name="Fulton B."/>
            <person name="Courtney L."/>
            <person name="Fronick C."/>
            <person name="Harrison M."/>
            <person name="Strong C."/>
            <person name="Farmer C."/>
            <person name="Delahaunty K."/>
            <person name="Markovic C."/>
            <person name="Hall O."/>
            <person name="Minx P."/>
            <person name="Tomlinson C."/>
            <person name="Mitreva M."/>
            <person name="Nelson J."/>
            <person name="Hou S."/>
            <person name="Wollam A."/>
            <person name="Pepin K.H."/>
            <person name="Johnson M."/>
            <person name="Bhonagiri V."/>
            <person name="Nash W.E."/>
            <person name="Warren W."/>
            <person name="Chinwalla A."/>
            <person name="Mardis E.R."/>
            <person name="Wilson R.K."/>
        </authorList>
    </citation>
    <scope>NUCLEOTIDE SEQUENCE [LARGE SCALE GENOMIC DNA]</scope>
    <source>
        <strain evidence="2 3">ATCC 51271</strain>
    </source>
</reference>
<keyword evidence="3" id="KW-1185">Reference proteome</keyword>
<dbReference type="RefSeq" id="WP_023355390.1">
    <property type="nucleotide sequence ID" value="NZ_KI535369.1"/>
</dbReference>
<evidence type="ECO:0000313" key="2">
    <source>
        <dbReference type="EMBL" id="ESL02408.1"/>
    </source>
</evidence>
<dbReference type="AlphaFoldDB" id="V2Y0B1"/>
<organism evidence="2 3">
    <name type="scientific">Catonella morbi ATCC 51271</name>
    <dbReference type="NCBI Taxonomy" id="592026"/>
    <lineage>
        <taxon>Bacteria</taxon>
        <taxon>Bacillati</taxon>
        <taxon>Bacillota</taxon>
        <taxon>Clostridia</taxon>
        <taxon>Lachnospirales</taxon>
        <taxon>Lachnospiraceae</taxon>
        <taxon>Catonella</taxon>
    </lineage>
</organism>
<dbReference type="OrthoDB" id="2044389at2"/>
<evidence type="ECO:0000256" key="1">
    <source>
        <dbReference type="SAM" id="MobiDB-lite"/>
    </source>
</evidence>
<proteinExistence type="predicted"/>
<dbReference type="EMBL" id="ACIL03000016">
    <property type="protein sequence ID" value="ESL02408.1"/>
    <property type="molecule type" value="Genomic_DNA"/>
</dbReference>
<gene>
    <name evidence="2" type="ORF">GCWU0000282_002543</name>
</gene>
<dbReference type="Proteomes" id="UP000018227">
    <property type="component" value="Unassembled WGS sequence"/>
</dbReference>
<dbReference type="HOGENOM" id="CLU_2022442_0_0_9"/>
<protein>
    <submittedName>
        <fullName evidence="2">Uncharacterized protein</fullName>
    </submittedName>
</protein>
<accession>V2Y0B1</accession>